<gene>
    <name evidence="1" type="ORF">ABS24_09795</name>
</gene>
<dbReference type="Proteomes" id="UP000051213">
    <property type="component" value="Unassembled WGS sequence"/>
</dbReference>
<sequence length="72" mass="8135">MTRTSKDASDNLPLCWVFVVPVRALMLEAQQNNCVAGAAEPCHCIGCSSKNLVMEFMHYYYIKSHNNNDQLI</sequence>
<dbReference type="EMBL" id="LICA01000258">
    <property type="protein sequence ID" value="KRO93422.1"/>
    <property type="molecule type" value="Genomic_DNA"/>
</dbReference>
<accession>A0A0R2U2X7</accession>
<comment type="caution">
    <text evidence="1">The sequence shown here is derived from an EMBL/GenBank/DDBJ whole genome shotgun (WGS) entry which is preliminary data.</text>
</comment>
<evidence type="ECO:0000313" key="2">
    <source>
        <dbReference type="Proteomes" id="UP000051213"/>
    </source>
</evidence>
<protein>
    <submittedName>
        <fullName evidence="1">Uncharacterized protein</fullName>
    </submittedName>
</protein>
<organism evidence="1 2">
    <name type="scientific">SAR92 bacterium BACL26 MAG-121220-bin70</name>
    <dbReference type="NCBI Taxonomy" id="1655626"/>
    <lineage>
        <taxon>Bacteria</taxon>
        <taxon>Pseudomonadati</taxon>
        <taxon>Pseudomonadota</taxon>
        <taxon>Gammaproteobacteria</taxon>
        <taxon>Cellvibrionales</taxon>
        <taxon>Porticoccaceae</taxon>
        <taxon>SAR92 clade</taxon>
    </lineage>
</organism>
<evidence type="ECO:0000313" key="1">
    <source>
        <dbReference type="EMBL" id="KRO93422.1"/>
    </source>
</evidence>
<name>A0A0R2U2X7_9GAMM</name>
<dbReference type="AlphaFoldDB" id="A0A0R2U2X7"/>
<reference evidence="1 2" key="1">
    <citation type="submission" date="2015-10" db="EMBL/GenBank/DDBJ databases">
        <title>Metagenome-Assembled Genomes uncover a global brackish microbiome.</title>
        <authorList>
            <person name="Hugerth L.W."/>
            <person name="Larsson J."/>
            <person name="Alneberg J."/>
            <person name="Lindh M.V."/>
            <person name="Legrand C."/>
            <person name="Pinhassi J."/>
            <person name="Andersson A.F."/>
        </authorList>
    </citation>
    <scope>NUCLEOTIDE SEQUENCE [LARGE SCALE GENOMIC DNA]</scope>
    <source>
        <strain evidence="1">BACL26 MAG-121220-bin70</strain>
    </source>
</reference>
<proteinExistence type="predicted"/>